<protein>
    <submittedName>
        <fullName evidence="1">Uncharacterized protein</fullName>
    </submittedName>
</protein>
<evidence type="ECO:0000313" key="1">
    <source>
        <dbReference type="EMBL" id="GAA1749943.1"/>
    </source>
</evidence>
<dbReference type="EMBL" id="BAAAOA010000007">
    <property type="protein sequence ID" value="GAA1749943.1"/>
    <property type="molecule type" value="Genomic_DNA"/>
</dbReference>
<dbReference type="RefSeq" id="WP_344119702.1">
    <property type="nucleotide sequence ID" value="NZ_BAAAOA010000007.1"/>
</dbReference>
<accession>A0ABN2K7N8</accession>
<reference evidence="1 2" key="1">
    <citation type="journal article" date="2019" name="Int. J. Syst. Evol. Microbiol.">
        <title>The Global Catalogue of Microorganisms (GCM) 10K type strain sequencing project: providing services to taxonomists for standard genome sequencing and annotation.</title>
        <authorList>
            <consortium name="The Broad Institute Genomics Platform"/>
            <consortium name="The Broad Institute Genome Sequencing Center for Infectious Disease"/>
            <person name="Wu L."/>
            <person name="Ma J."/>
        </authorList>
    </citation>
    <scope>NUCLEOTIDE SEQUENCE [LARGE SCALE GENOMIC DNA]</scope>
    <source>
        <strain evidence="1 2">JCM 14735</strain>
    </source>
</reference>
<sequence length="45" mass="4835">MYNARFVDGTITADGPQVAVDGANTREAYEALCGARYITALKLEV</sequence>
<organism evidence="1 2">
    <name type="scientific">Kocuria aegyptia</name>
    <dbReference type="NCBI Taxonomy" id="330943"/>
    <lineage>
        <taxon>Bacteria</taxon>
        <taxon>Bacillati</taxon>
        <taxon>Actinomycetota</taxon>
        <taxon>Actinomycetes</taxon>
        <taxon>Micrococcales</taxon>
        <taxon>Micrococcaceae</taxon>
        <taxon>Kocuria</taxon>
    </lineage>
</organism>
<name>A0ABN2K7N8_9MICC</name>
<keyword evidence="2" id="KW-1185">Reference proteome</keyword>
<dbReference type="Proteomes" id="UP001501204">
    <property type="component" value="Unassembled WGS sequence"/>
</dbReference>
<evidence type="ECO:0000313" key="2">
    <source>
        <dbReference type="Proteomes" id="UP001501204"/>
    </source>
</evidence>
<comment type="caution">
    <text evidence="1">The sequence shown here is derived from an EMBL/GenBank/DDBJ whole genome shotgun (WGS) entry which is preliminary data.</text>
</comment>
<gene>
    <name evidence="1" type="ORF">GCM10009767_06080</name>
</gene>
<proteinExistence type="predicted"/>